<reference evidence="1" key="1">
    <citation type="submission" date="2021-01" db="EMBL/GenBank/DDBJ databases">
        <authorList>
            <person name="Corre E."/>
            <person name="Pelletier E."/>
            <person name="Niang G."/>
            <person name="Scheremetjew M."/>
            <person name="Finn R."/>
            <person name="Kale V."/>
            <person name="Holt S."/>
            <person name="Cochrane G."/>
            <person name="Meng A."/>
            <person name="Brown T."/>
            <person name="Cohen L."/>
        </authorList>
    </citation>
    <scope>NUCLEOTIDE SEQUENCE</scope>
    <source>
        <strain evidence="1">CCAP1064/1</strain>
    </source>
</reference>
<dbReference type="EMBL" id="HBEL01015284">
    <property type="protein sequence ID" value="CAD8411185.1"/>
    <property type="molecule type" value="Transcribed_RNA"/>
</dbReference>
<dbReference type="AlphaFoldDB" id="A0A7S0C2U7"/>
<proteinExistence type="predicted"/>
<evidence type="ECO:0000313" key="1">
    <source>
        <dbReference type="EMBL" id="CAD8411185.1"/>
    </source>
</evidence>
<sequence>MSSQRSKIHPHSIDAETASSVVKKCYGVKTKNERSIILPSPRLQGCCSNKAHIETNEDYFRVNDKSGPILKTKRRNLHVSFGDLEVREYNLTLTDHPGTSFGPPIGLSWDHGSAETFDLEVYESYRMLYSPRRLGNELKLADHTRRKMLLNELNFSIEEIEKACSDATRIQKQRISSQSRIALEPVEVAIESLKRKVTRIIKKPHSQ</sequence>
<accession>A0A7S0C2U7</accession>
<gene>
    <name evidence="1" type="ORF">PINE0816_LOCUS7308</name>
</gene>
<name>A0A7S0C2U7_9STRA</name>
<protein>
    <submittedName>
        <fullName evidence="1">Uncharacterized protein</fullName>
    </submittedName>
</protein>
<organism evidence="1">
    <name type="scientific">Proboscia inermis</name>
    <dbReference type="NCBI Taxonomy" id="420281"/>
    <lineage>
        <taxon>Eukaryota</taxon>
        <taxon>Sar</taxon>
        <taxon>Stramenopiles</taxon>
        <taxon>Ochrophyta</taxon>
        <taxon>Bacillariophyta</taxon>
        <taxon>Coscinodiscophyceae</taxon>
        <taxon>Rhizosoleniophycidae</taxon>
        <taxon>Rhizosoleniales</taxon>
        <taxon>Rhizosoleniaceae</taxon>
        <taxon>Proboscia</taxon>
    </lineage>
</organism>